<dbReference type="EMBL" id="BAAACP010000001">
    <property type="protein sequence ID" value="GAA0860908.1"/>
    <property type="molecule type" value="Genomic_DNA"/>
</dbReference>
<evidence type="ECO:0000256" key="4">
    <source>
        <dbReference type="ARBA" id="ARBA00022691"/>
    </source>
</evidence>
<keyword evidence="11" id="KW-1185">Reference proteome</keyword>
<evidence type="ECO:0000256" key="1">
    <source>
        <dbReference type="ARBA" id="ARBA00011900"/>
    </source>
</evidence>
<keyword evidence="5" id="KW-0680">Restriction system</keyword>
<comment type="catalytic activity">
    <reaction evidence="7">
        <text>a 2'-deoxyadenosine in DNA + S-adenosyl-L-methionine = an N(6)-methyl-2'-deoxyadenosine in DNA + S-adenosyl-L-homocysteine + H(+)</text>
        <dbReference type="Rhea" id="RHEA:15197"/>
        <dbReference type="Rhea" id="RHEA-COMP:12418"/>
        <dbReference type="Rhea" id="RHEA-COMP:12419"/>
        <dbReference type="ChEBI" id="CHEBI:15378"/>
        <dbReference type="ChEBI" id="CHEBI:57856"/>
        <dbReference type="ChEBI" id="CHEBI:59789"/>
        <dbReference type="ChEBI" id="CHEBI:90615"/>
        <dbReference type="ChEBI" id="CHEBI:90616"/>
        <dbReference type="EC" id="2.1.1.72"/>
    </reaction>
</comment>
<dbReference type="Pfam" id="PF12950">
    <property type="entry name" value="TaqI_C"/>
    <property type="match status" value="1"/>
</dbReference>
<dbReference type="PROSITE" id="PS00092">
    <property type="entry name" value="N6_MTASE"/>
    <property type="match status" value="1"/>
</dbReference>
<dbReference type="InterPro" id="IPR025931">
    <property type="entry name" value="TaqI_C"/>
</dbReference>
<keyword evidence="6" id="KW-0238">DNA-binding</keyword>
<dbReference type="InterPro" id="IPR011639">
    <property type="entry name" value="MethylTrfase_TaqI-like_dom"/>
</dbReference>
<dbReference type="Proteomes" id="UP001400965">
    <property type="component" value="Unassembled WGS sequence"/>
</dbReference>
<evidence type="ECO:0000259" key="8">
    <source>
        <dbReference type="Pfam" id="PF07669"/>
    </source>
</evidence>
<evidence type="ECO:0000313" key="10">
    <source>
        <dbReference type="EMBL" id="GAA0860908.1"/>
    </source>
</evidence>
<evidence type="ECO:0000256" key="2">
    <source>
        <dbReference type="ARBA" id="ARBA00022603"/>
    </source>
</evidence>
<dbReference type="PANTHER" id="PTHR33841">
    <property type="entry name" value="DNA METHYLTRANSFERASE YEEA-RELATED"/>
    <property type="match status" value="1"/>
</dbReference>
<dbReference type="GO" id="GO:0032259">
    <property type="term" value="P:methylation"/>
    <property type="evidence" value="ECO:0007669"/>
    <property type="project" value="UniProtKB-KW"/>
</dbReference>
<dbReference type="EC" id="2.1.1.72" evidence="1"/>
<evidence type="ECO:0000259" key="9">
    <source>
        <dbReference type="Pfam" id="PF12950"/>
    </source>
</evidence>
<organism evidence="10 11">
    <name type="scientific">Paraclostridium tenue</name>
    <dbReference type="NCBI Taxonomy" id="1737"/>
    <lineage>
        <taxon>Bacteria</taxon>
        <taxon>Bacillati</taxon>
        <taxon>Bacillota</taxon>
        <taxon>Clostridia</taxon>
        <taxon>Peptostreptococcales</taxon>
        <taxon>Peptostreptococcaceae</taxon>
        <taxon>Paraclostridium</taxon>
    </lineage>
</organism>
<dbReference type="Gene3D" id="3.40.50.150">
    <property type="entry name" value="Vaccinia Virus protein VP39"/>
    <property type="match status" value="1"/>
</dbReference>
<comment type="caution">
    <text evidence="10">The sequence shown here is derived from an EMBL/GenBank/DDBJ whole genome shotgun (WGS) entry which is preliminary data.</text>
</comment>
<gene>
    <name evidence="10" type="ORF">GCM10008917_00050</name>
</gene>
<dbReference type="GO" id="GO:0008168">
    <property type="term" value="F:methyltransferase activity"/>
    <property type="evidence" value="ECO:0007669"/>
    <property type="project" value="UniProtKB-KW"/>
</dbReference>
<keyword evidence="3" id="KW-0808">Transferase</keyword>
<dbReference type="CDD" id="cd02440">
    <property type="entry name" value="AdoMet_MTases"/>
    <property type="match status" value="1"/>
</dbReference>
<accession>A0ABN1LVY8</accession>
<dbReference type="RefSeq" id="WP_346040868.1">
    <property type="nucleotide sequence ID" value="NZ_BAAACP010000001.1"/>
</dbReference>
<name>A0ABN1LVY8_9FIRM</name>
<evidence type="ECO:0000256" key="3">
    <source>
        <dbReference type="ARBA" id="ARBA00022679"/>
    </source>
</evidence>
<proteinExistence type="predicted"/>
<evidence type="ECO:0000313" key="11">
    <source>
        <dbReference type="Proteomes" id="UP001400965"/>
    </source>
</evidence>
<keyword evidence="2 10" id="KW-0489">Methyltransferase</keyword>
<reference evidence="10 11" key="1">
    <citation type="journal article" date="2019" name="Int. J. Syst. Evol. Microbiol.">
        <title>The Global Catalogue of Microorganisms (GCM) 10K type strain sequencing project: providing services to taxonomists for standard genome sequencing and annotation.</title>
        <authorList>
            <consortium name="The Broad Institute Genomics Platform"/>
            <consortium name="The Broad Institute Genome Sequencing Center for Infectious Disease"/>
            <person name="Wu L."/>
            <person name="Ma J."/>
        </authorList>
    </citation>
    <scope>NUCLEOTIDE SEQUENCE [LARGE SCALE GENOMIC DNA]</scope>
    <source>
        <strain evidence="10 11">JCM 6486</strain>
    </source>
</reference>
<dbReference type="Pfam" id="PF07669">
    <property type="entry name" value="Eco57I"/>
    <property type="match status" value="1"/>
</dbReference>
<evidence type="ECO:0000256" key="7">
    <source>
        <dbReference type="ARBA" id="ARBA00047942"/>
    </source>
</evidence>
<dbReference type="SUPFAM" id="SSF53335">
    <property type="entry name" value="S-adenosyl-L-methionine-dependent methyltransferases"/>
    <property type="match status" value="1"/>
</dbReference>
<dbReference type="PANTHER" id="PTHR33841:SF6">
    <property type="entry name" value="TYPE II METHYLTRANSFERASE M.HINDII"/>
    <property type="match status" value="1"/>
</dbReference>
<feature type="domain" description="TaqI-like C-terminal specificity" evidence="9">
    <location>
        <begin position="377"/>
        <end position="523"/>
    </location>
</feature>
<sequence length="577" mass="68994">MEISSNNYYLSSLYENSLTEENKKSLGIYYTPKNIIDYIVKKTLYNHDFIKNPYPKILDLSCGCGNFLLEVYDTLYEIFENYKYELNIENIHNHIISNCIYGIDIDSNAIKLLKHSLINKSLDKNIDKLNIYCFDSLNSEGIDANIKKLFWDNKFDYIIGNPPYIGHKNLNTNYKKWLLKEYSQVYRDKSDIYFCFYKRIIDLLKEDGVASIITPRYFIESQSGRLLRKYILKNVSIDEIIDFNGVNVFKNASIASCIFTMKKEINENNIVDIYKLNNYSIDFDFIEDINVKLKDENEFTKINLNQIDMKEDWIIDKKENIYLYNKIEDYGEFKLKDICVSFQGIITGCDKAFVIDNEYEHKLCIEKNILKNWIKSKNIQKYFIEKNSLKLIYSDDIDSCHKYSNSINYIKNYKQKLENRRECKKNIRMWYQLQWGRNKNMFERKKIMYPYKSKENRFAIDNKNRFCSADVYSFYIKDEYIREFSYEYIVGLLNSSIYDTYFKTFAKKMGKDLYDYYPNKVMQISIFKDHNYKSIENLSKKIINILESDNKANKEVIILQEEINELIKNSLNINSLL</sequence>
<dbReference type="PRINTS" id="PR00507">
    <property type="entry name" value="N12N6MTFRASE"/>
</dbReference>
<dbReference type="InterPro" id="IPR050953">
    <property type="entry name" value="N4_N6_ade-DNA_methylase"/>
</dbReference>
<feature type="domain" description="Type II methyltransferase M.TaqI-like" evidence="8">
    <location>
        <begin position="98"/>
        <end position="249"/>
    </location>
</feature>
<evidence type="ECO:0000256" key="6">
    <source>
        <dbReference type="ARBA" id="ARBA00023125"/>
    </source>
</evidence>
<evidence type="ECO:0000256" key="5">
    <source>
        <dbReference type="ARBA" id="ARBA00022747"/>
    </source>
</evidence>
<protein>
    <recommendedName>
        <fullName evidence="1">site-specific DNA-methyltransferase (adenine-specific)</fullName>
        <ecNumber evidence="1">2.1.1.72</ecNumber>
    </recommendedName>
</protein>
<keyword evidence="4" id="KW-0949">S-adenosyl-L-methionine</keyword>
<dbReference type="InterPro" id="IPR002052">
    <property type="entry name" value="DNA_methylase_N6_adenine_CS"/>
</dbReference>
<dbReference type="InterPro" id="IPR029063">
    <property type="entry name" value="SAM-dependent_MTases_sf"/>
</dbReference>